<gene>
    <name evidence="10" type="ORF">V7S43_010154</name>
</gene>
<dbReference type="PANTHER" id="PTHR31392:SF1">
    <property type="entry name" value="ALPHA-1,3-MANNOSYLTRANSFERASE MNN1-RELATED"/>
    <property type="match status" value="1"/>
</dbReference>
<dbReference type="EMBL" id="JBIMZQ010000022">
    <property type="protein sequence ID" value="KAL3664979.1"/>
    <property type="molecule type" value="Genomic_DNA"/>
</dbReference>
<evidence type="ECO:0000313" key="11">
    <source>
        <dbReference type="Proteomes" id="UP001632037"/>
    </source>
</evidence>
<keyword evidence="4" id="KW-0808">Transferase</keyword>
<dbReference type="Pfam" id="PF11051">
    <property type="entry name" value="Mannosyl_trans3"/>
    <property type="match status" value="1"/>
</dbReference>
<dbReference type="AlphaFoldDB" id="A0ABD3FFA0"/>
<evidence type="ECO:0000256" key="1">
    <source>
        <dbReference type="ARBA" id="ARBA00004606"/>
    </source>
</evidence>
<comment type="subcellular location">
    <subcellularLocation>
        <location evidence="1">Membrane</location>
        <topology evidence="1">Single-pass type II membrane protein</topology>
    </subcellularLocation>
</comment>
<keyword evidence="8" id="KW-0472">Membrane</keyword>
<accession>A0ABD3FFA0</accession>
<evidence type="ECO:0000256" key="3">
    <source>
        <dbReference type="ARBA" id="ARBA00022676"/>
    </source>
</evidence>
<keyword evidence="7" id="KW-1133">Transmembrane helix</keyword>
<comment type="similarity">
    <text evidence="2">Belongs to the MNN1/MNT family.</text>
</comment>
<organism evidence="10 11">
    <name type="scientific">Phytophthora oleae</name>
    <dbReference type="NCBI Taxonomy" id="2107226"/>
    <lineage>
        <taxon>Eukaryota</taxon>
        <taxon>Sar</taxon>
        <taxon>Stramenopiles</taxon>
        <taxon>Oomycota</taxon>
        <taxon>Peronosporomycetes</taxon>
        <taxon>Peronosporales</taxon>
        <taxon>Peronosporaceae</taxon>
        <taxon>Phytophthora</taxon>
    </lineage>
</organism>
<evidence type="ECO:0000313" key="10">
    <source>
        <dbReference type="EMBL" id="KAL3664979.1"/>
    </source>
</evidence>
<comment type="caution">
    <text evidence="10">The sequence shown here is derived from an EMBL/GenBank/DDBJ whole genome shotgun (WGS) entry which is preliminary data.</text>
</comment>
<dbReference type="SUPFAM" id="SSF53448">
    <property type="entry name" value="Nucleotide-diphospho-sugar transferases"/>
    <property type="match status" value="1"/>
</dbReference>
<keyword evidence="3" id="KW-0328">Glycosyltransferase</keyword>
<evidence type="ECO:0008006" key="12">
    <source>
        <dbReference type="Google" id="ProtNLM"/>
    </source>
</evidence>
<dbReference type="InterPro" id="IPR029044">
    <property type="entry name" value="Nucleotide-diphossugar_trans"/>
</dbReference>
<evidence type="ECO:0000256" key="4">
    <source>
        <dbReference type="ARBA" id="ARBA00022679"/>
    </source>
</evidence>
<keyword evidence="11" id="KW-1185">Reference proteome</keyword>
<evidence type="ECO:0000256" key="2">
    <source>
        <dbReference type="ARBA" id="ARBA00009105"/>
    </source>
</evidence>
<keyword evidence="5" id="KW-0812">Transmembrane</keyword>
<dbReference type="PANTHER" id="PTHR31392">
    <property type="entry name" value="ALPHA-1,3-MANNOSYLTRANSFERASE MNN1-RELATED"/>
    <property type="match status" value="1"/>
</dbReference>
<keyword evidence="9" id="KW-0325">Glycoprotein</keyword>
<sequence>MLGDHYGARKHRWRRYKTRVHIWLLSRRNRLLLMVLSVSLFFFLTLKLSQSLLAYRRRLLWSVSPLPRSEIQAFTSSLFRETQRFNVKTPRGIVLPLFDDIALLGFSLLLELGRFQLDLPVEVPHCGDLDLELQIKMKEQLHSIRFYDVCELAANAAINDRKLFCVDLEHCHHKFRSFDIKVLAVIYSRFQEVMLLDADTLFFQSPMTLWDTDKYKNTGTLFFNDRISYELSYLAKRTPADDGQVDMSIGALHRFLADFDVSPYGGFAVVNNGEARSQPRRMLGLDFTFQPSDFLLNSHVWRLRSGHQMDSSLVLWNKARQPRATAILASFVALNGLPTVPSYGDKELYWLACELAETAYAFSDFAVSTVGWELLSEGRKNDGILCGDALQHYPVQMNPAKKPGADVELLYMNSDNIVEWGREPRRLYRTAARPAELYPGTFTERKLLQTCPFDVTTMDLAPLEGMLLTQRKEFYDVVAGWVGMEWLPFAWITLC</sequence>
<dbReference type="Proteomes" id="UP001632037">
    <property type="component" value="Unassembled WGS sequence"/>
</dbReference>
<dbReference type="GO" id="GO:0016757">
    <property type="term" value="F:glycosyltransferase activity"/>
    <property type="evidence" value="ECO:0007669"/>
    <property type="project" value="UniProtKB-KW"/>
</dbReference>
<keyword evidence="6" id="KW-0735">Signal-anchor</keyword>
<dbReference type="InterPro" id="IPR022751">
    <property type="entry name" value="Alpha_mannosyltransferase"/>
</dbReference>
<evidence type="ECO:0000256" key="9">
    <source>
        <dbReference type="ARBA" id="ARBA00023180"/>
    </source>
</evidence>
<name>A0ABD3FFA0_9STRA</name>
<reference evidence="10 11" key="1">
    <citation type="submission" date="2024-09" db="EMBL/GenBank/DDBJ databases">
        <title>Genome sequencing and assembly of Phytophthora oleae, isolate VK10A, causative agent of rot of olive drupes.</title>
        <authorList>
            <person name="Conti Taguali S."/>
            <person name="Riolo M."/>
            <person name="La Spada F."/>
            <person name="Cacciola S.O."/>
            <person name="Dionisio G."/>
        </authorList>
    </citation>
    <scope>NUCLEOTIDE SEQUENCE [LARGE SCALE GENOMIC DNA]</scope>
    <source>
        <strain evidence="10 11">VK10A</strain>
    </source>
</reference>
<proteinExistence type="inferred from homology"/>
<evidence type="ECO:0000256" key="6">
    <source>
        <dbReference type="ARBA" id="ARBA00022968"/>
    </source>
</evidence>
<evidence type="ECO:0000256" key="5">
    <source>
        <dbReference type="ARBA" id="ARBA00022692"/>
    </source>
</evidence>
<evidence type="ECO:0000256" key="7">
    <source>
        <dbReference type="ARBA" id="ARBA00022989"/>
    </source>
</evidence>
<dbReference type="GO" id="GO:0016020">
    <property type="term" value="C:membrane"/>
    <property type="evidence" value="ECO:0007669"/>
    <property type="project" value="UniProtKB-SubCell"/>
</dbReference>
<protein>
    <recommendedName>
        <fullName evidence="12">Nucleotide-diphospho-sugar transferase domain-containing protein</fullName>
    </recommendedName>
</protein>
<evidence type="ECO:0000256" key="8">
    <source>
        <dbReference type="ARBA" id="ARBA00023136"/>
    </source>
</evidence>